<evidence type="ECO:0000313" key="2">
    <source>
        <dbReference type="EMBL" id="NKE71020.1"/>
    </source>
</evidence>
<dbReference type="PROSITE" id="PS51257">
    <property type="entry name" value="PROKAR_LIPOPROTEIN"/>
    <property type="match status" value="1"/>
</dbReference>
<evidence type="ECO:0008006" key="4">
    <source>
        <dbReference type="Google" id="ProtNLM"/>
    </source>
</evidence>
<keyword evidence="1" id="KW-0732">Signal</keyword>
<accession>A0A7X6IB22</accession>
<evidence type="ECO:0000313" key="3">
    <source>
        <dbReference type="Proteomes" id="UP000534783"/>
    </source>
</evidence>
<sequence length="150" mass="15413">MRRQAASVLLLSLILFVSGCGGDAKAPFDATVTGPEDDDFTVSGAAAPSIVLPLEFQVRDVSGTVALPDVEIELFAGGGGILTDIDGNPLDPNNPTYFKTKTDDRGLTRTAFLISLPGCGAESVVMTGSVTATVGSAAALWTGTFTIEEC</sequence>
<dbReference type="Proteomes" id="UP000534783">
    <property type="component" value="Unassembled WGS sequence"/>
</dbReference>
<keyword evidence="3" id="KW-1185">Reference proteome</keyword>
<organism evidence="2 3">
    <name type="scientific">Candidatus Manganitrophus noduliformans</name>
    <dbReference type="NCBI Taxonomy" id="2606439"/>
    <lineage>
        <taxon>Bacteria</taxon>
        <taxon>Pseudomonadati</taxon>
        <taxon>Nitrospirota</taxon>
        <taxon>Nitrospiria</taxon>
        <taxon>Candidatus Troglogloeales</taxon>
        <taxon>Candidatus Manganitrophaceae</taxon>
        <taxon>Candidatus Manganitrophus</taxon>
    </lineage>
</organism>
<name>A0A7X6IB22_9BACT</name>
<feature type="chain" id="PRO_5031251031" description="Lipoprotein" evidence="1">
    <location>
        <begin position="27"/>
        <end position="150"/>
    </location>
</feature>
<dbReference type="EMBL" id="VTOW01000002">
    <property type="protein sequence ID" value="NKE71020.1"/>
    <property type="molecule type" value="Genomic_DNA"/>
</dbReference>
<feature type="signal peptide" evidence="1">
    <location>
        <begin position="1"/>
        <end position="26"/>
    </location>
</feature>
<dbReference type="AlphaFoldDB" id="A0A7X6IB22"/>
<proteinExistence type="predicted"/>
<protein>
    <recommendedName>
        <fullName evidence="4">Lipoprotein</fullName>
    </recommendedName>
</protein>
<comment type="caution">
    <text evidence="2">The sequence shown here is derived from an EMBL/GenBank/DDBJ whole genome shotgun (WGS) entry which is preliminary data.</text>
</comment>
<reference evidence="2 3" key="1">
    <citation type="journal article" date="2020" name="Nature">
        <title>Bacterial chemolithoautotrophy via manganese oxidation.</title>
        <authorList>
            <person name="Yu H."/>
            <person name="Leadbetter J.R."/>
        </authorList>
    </citation>
    <scope>NUCLEOTIDE SEQUENCE [LARGE SCALE GENOMIC DNA]</scope>
    <source>
        <strain evidence="2 3">Mn-1</strain>
    </source>
</reference>
<gene>
    <name evidence="2" type="ORF">MNODULE_09745</name>
</gene>
<evidence type="ECO:0000256" key="1">
    <source>
        <dbReference type="SAM" id="SignalP"/>
    </source>
</evidence>
<dbReference type="RefSeq" id="WP_168059364.1">
    <property type="nucleotide sequence ID" value="NZ_VTOW01000002.1"/>
</dbReference>